<protein>
    <submittedName>
        <fullName evidence="4">Cointegrate resolution protein T</fullName>
    </submittedName>
</protein>
<gene>
    <name evidence="4" type="ORF">ABB28_03045</name>
</gene>
<dbReference type="RefSeq" id="WP_057507206.1">
    <property type="nucleotide sequence ID" value="NZ_LDJK01000008.1"/>
</dbReference>
<feature type="region of interest" description="Disordered" evidence="2">
    <location>
        <begin position="285"/>
        <end position="311"/>
    </location>
</feature>
<dbReference type="InterPro" id="IPR021104">
    <property type="entry name" value="KfrA_DNA-bd_N"/>
</dbReference>
<reference evidence="4 5" key="1">
    <citation type="submission" date="2015-05" db="EMBL/GenBank/DDBJ databases">
        <title>Genome sequencing and analysis of members of genus Stenotrophomonas.</title>
        <authorList>
            <person name="Patil P.P."/>
            <person name="Midha S."/>
            <person name="Patil P.B."/>
        </authorList>
    </citation>
    <scope>NUCLEOTIDE SEQUENCE [LARGE SCALE GENOMIC DNA]</scope>
    <source>
        <strain evidence="4 5">DSM 21508</strain>
    </source>
</reference>
<proteinExistence type="predicted"/>
<evidence type="ECO:0000313" key="5">
    <source>
        <dbReference type="Proteomes" id="UP000051386"/>
    </source>
</evidence>
<name>A0A0R0DGA6_9GAMM</name>
<feature type="coiled-coil region" evidence="1">
    <location>
        <begin position="139"/>
        <end position="283"/>
    </location>
</feature>
<feature type="domain" description="KfrA N-terminal DNA-binding" evidence="3">
    <location>
        <begin position="7"/>
        <end position="115"/>
    </location>
</feature>
<evidence type="ECO:0000256" key="1">
    <source>
        <dbReference type="SAM" id="Coils"/>
    </source>
</evidence>
<accession>A0A0R0DGA6</accession>
<keyword evidence="1" id="KW-0175">Coiled coil</keyword>
<dbReference type="Proteomes" id="UP000051386">
    <property type="component" value="Unassembled WGS sequence"/>
</dbReference>
<evidence type="ECO:0000313" key="4">
    <source>
        <dbReference type="EMBL" id="KRG76435.1"/>
    </source>
</evidence>
<dbReference type="AlphaFoldDB" id="A0A0R0DGA6"/>
<evidence type="ECO:0000256" key="2">
    <source>
        <dbReference type="SAM" id="MobiDB-lite"/>
    </source>
</evidence>
<dbReference type="Pfam" id="PF11740">
    <property type="entry name" value="KfrA_N"/>
    <property type="match status" value="1"/>
</dbReference>
<feature type="compositionally biased region" description="Basic residues" evidence="2">
    <location>
        <begin position="297"/>
        <end position="311"/>
    </location>
</feature>
<sequence length="311" mass="34293">MARGITELDVHGAADALVAKGERPTVERVRAHLGTGSPNTVTRLLETWWLSLGSRLHPEKPSVKDAPAVVGKLAGQWWALALEHARDVVLAEFSEVRQELTLKQEELLVRAQALAGEMSAVHAKSEAALVAERLACARATELQRLVDQLQLQAAELAGQRTSAIQRLEQVEASRQVLYDRLQETEESARSERETLAEHVRSVENRALGDLDRARQEAKTLQTKLASAVKRNASIETEMRQSLEKARSATAAAIQMADKQRGRCEALEDQLAKLQNLPADLEAALRRSQVTPDLRKTSTQKRAKKSSSKATK</sequence>
<evidence type="ECO:0000259" key="3">
    <source>
        <dbReference type="Pfam" id="PF11740"/>
    </source>
</evidence>
<dbReference type="PATRIC" id="fig|517011.3.peg.3131"/>
<comment type="caution">
    <text evidence="4">The sequence shown here is derived from an EMBL/GenBank/DDBJ whole genome shotgun (WGS) entry which is preliminary data.</text>
</comment>
<keyword evidence="5" id="KW-1185">Reference proteome</keyword>
<dbReference type="EMBL" id="LDJK01000008">
    <property type="protein sequence ID" value="KRG76435.1"/>
    <property type="molecule type" value="Genomic_DNA"/>
</dbReference>
<organism evidence="4 5">
    <name type="scientific">Stenotrophomonas chelatiphaga</name>
    <dbReference type="NCBI Taxonomy" id="517011"/>
    <lineage>
        <taxon>Bacteria</taxon>
        <taxon>Pseudomonadati</taxon>
        <taxon>Pseudomonadota</taxon>
        <taxon>Gammaproteobacteria</taxon>
        <taxon>Lysobacterales</taxon>
        <taxon>Lysobacteraceae</taxon>
        <taxon>Stenotrophomonas</taxon>
    </lineage>
</organism>